<comment type="similarity">
    <text evidence="3">Belongs to the SelA family.</text>
</comment>
<name>A0A9D2PAA9_9FIRM</name>
<dbReference type="PANTHER" id="PTHR32328">
    <property type="entry name" value="L-SERYL-TRNA(SEC) SELENIUM TRANSFERASE"/>
    <property type="match status" value="1"/>
</dbReference>
<keyword evidence="2 4" id="KW-0663">Pyridoxal phosphate</keyword>
<protein>
    <submittedName>
        <fullName evidence="5">DgaE family pyridoxal phosphate-dependent ammonia lyase</fullName>
    </submittedName>
</protein>
<accession>A0A9D2PAA9</accession>
<proteinExistence type="inferred from homology"/>
<evidence type="ECO:0000313" key="6">
    <source>
        <dbReference type="Proteomes" id="UP000823883"/>
    </source>
</evidence>
<gene>
    <name evidence="5" type="ORF">IAA04_03245</name>
</gene>
<dbReference type="Gene3D" id="3.40.640.10">
    <property type="entry name" value="Type I PLP-dependent aspartate aminotransferase-like (Major domain)"/>
    <property type="match status" value="1"/>
</dbReference>
<comment type="cofactor">
    <cofactor evidence="1 4">
        <name>pyridoxal 5'-phosphate</name>
        <dbReference type="ChEBI" id="CHEBI:597326"/>
    </cofactor>
</comment>
<evidence type="ECO:0000256" key="1">
    <source>
        <dbReference type="ARBA" id="ARBA00001933"/>
    </source>
</evidence>
<comment type="caution">
    <text evidence="5">The sequence shown here is derived from an EMBL/GenBank/DDBJ whole genome shotgun (WGS) entry which is preliminary data.</text>
</comment>
<dbReference type="NCBIfam" id="TIGR01437">
    <property type="entry name" value="selA_rel"/>
    <property type="match status" value="1"/>
</dbReference>
<dbReference type="InterPro" id="IPR018319">
    <property type="entry name" value="SelA-like"/>
</dbReference>
<dbReference type="AlphaFoldDB" id="A0A9D2PAA9"/>
<evidence type="ECO:0000256" key="4">
    <source>
        <dbReference type="PIRSR" id="PIRSR618319-50"/>
    </source>
</evidence>
<dbReference type="InterPro" id="IPR015421">
    <property type="entry name" value="PyrdxlP-dep_Trfase_major"/>
</dbReference>
<evidence type="ECO:0000256" key="3">
    <source>
        <dbReference type="ARBA" id="ARBA00044507"/>
    </source>
</evidence>
<dbReference type="GO" id="GO:0016829">
    <property type="term" value="F:lyase activity"/>
    <property type="evidence" value="ECO:0007669"/>
    <property type="project" value="UniProtKB-KW"/>
</dbReference>
<dbReference type="Proteomes" id="UP000823883">
    <property type="component" value="Unassembled WGS sequence"/>
</dbReference>
<reference evidence="5" key="1">
    <citation type="journal article" date="2021" name="PeerJ">
        <title>Extensive microbial diversity within the chicken gut microbiome revealed by metagenomics and culture.</title>
        <authorList>
            <person name="Gilroy R."/>
            <person name="Ravi A."/>
            <person name="Getino M."/>
            <person name="Pursley I."/>
            <person name="Horton D.L."/>
            <person name="Alikhan N.F."/>
            <person name="Baker D."/>
            <person name="Gharbi K."/>
            <person name="Hall N."/>
            <person name="Watson M."/>
            <person name="Adriaenssens E.M."/>
            <person name="Foster-Nyarko E."/>
            <person name="Jarju S."/>
            <person name="Secka A."/>
            <person name="Antonio M."/>
            <person name="Oren A."/>
            <person name="Chaudhuri R.R."/>
            <person name="La Ragione R."/>
            <person name="Hildebrand F."/>
            <person name="Pallen M.J."/>
        </authorList>
    </citation>
    <scope>NUCLEOTIDE SEQUENCE</scope>
    <source>
        <strain evidence="5">CHK183-5548</strain>
    </source>
</reference>
<dbReference type="SUPFAM" id="SSF53383">
    <property type="entry name" value="PLP-dependent transferases"/>
    <property type="match status" value="1"/>
</dbReference>
<reference evidence="5" key="2">
    <citation type="submission" date="2021-04" db="EMBL/GenBank/DDBJ databases">
        <authorList>
            <person name="Gilroy R."/>
        </authorList>
    </citation>
    <scope>NUCLEOTIDE SEQUENCE</scope>
    <source>
        <strain evidence="5">CHK183-5548</strain>
    </source>
</reference>
<dbReference type="InterPro" id="IPR006337">
    <property type="entry name" value="DgaE-like"/>
</dbReference>
<dbReference type="EMBL" id="DWWL01000018">
    <property type="protein sequence ID" value="HJC47050.1"/>
    <property type="molecule type" value="Genomic_DNA"/>
</dbReference>
<dbReference type="Pfam" id="PF03841">
    <property type="entry name" value="SelA"/>
    <property type="match status" value="1"/>
</dbReference>
<evidence type="ECO:0000313" key="5">
    <source>
        <dbReference type="EMBL" id="HJC47050.1"/>
    </source>
</evidence>
<dbReference type="PANTHER" id="PTHR32328:SF0">
    <property type="entry name" value="L-SERYL-TRNA(SEC) SELENIUM TRANSFERASE"/>
    <property type="match status" value="1"/>
</dbReference>
<feature type="modified residue" description="N6-(pyridoxal phosphate)lysine" evidence="4">
    <location>
        <position position="211"/>
    </location>
</feature>
<sequence length="371" mass="40468">MGIYEELNVHTIINCSGKMTYLGSSVLSKEVGEAMVQAGGRYVSMDELMVRAGKKAAELCGSEDGMITCGASSGIIAAVAGIITRGNPLLTEQIPHPDTRKRQIILQKGHVIDFGAPIRQMIEVGGGIVREVGTVNKTNPYHIEESIGEETAAILYVQSHHAVQTDMVGLKEVTAIAASHGIPVIVDAAAEEDLRKYTAAGADLVIYSGAKALEGPTSGLVVGKHRYIEMCRAQSKGVCRSMKVGKENIAGLLKAMMLYEERQKSRKYRWDDILKCLYDGLKGLSEIKTEISPDSAGRAISRLKITVNREACRITALELDARLREGEPAVYARNHHADLGYIELDPRPMRLEDCGIVIDRIKEILKPERAE</sequence>
<evidence type="ECO:0000256" key="2">
    <source>
        <dbReference type="ARBA" id="ARBA00022898"/>
    </source>
</evidence>
<dbReference type="GO" id="GO:0004125">
    <property type="term" value="F:L-seryl-tRNA(Sec) selenium transferase activity"/>
    <property type="evidence" value="ECO:0007669"/>
    <property type="project" value="TreeGrafter"/>
</dbReference>
<dbReference type="InterPro" id="IPR015424">
    <property type="entry name" value="PyrdxlP-dep_Trfase"/>
</dbReference>
<organism evidence="5 6">
    <name type="scientific">Candidatus Lachnoclostridium pullistercoris</name>
    <dbReference type="NCBI Taxonomy" id="2838632"/>
    <lineage>
        <taxon>Bacteria</taxon>
        <taxon>Bacillati</taxon>
        <taxon>Bacillota</taxon>
        <taxon>Clostridia</taxon>
        <taxon>Lachnospirales</taxon>
        <taxon>Lachnospiraceae</taxon>
    </lineage>
</organism>
<keyword evidence="5" id="KW-0456">Lyase</keyword>